<dbReference type="Proteomes" id="UP000035462">
    <property type="component" value="Unassembled WGS sequence"/>
</dbReference>
<dbReference type="Gene3D" id="6.20.150.10">
    <property type="match status" value="1"/>
</dbReference>
<name>A0A837JDB5_9BACT</name>
<protein>
    <submittedName>
        <fullName evidence="1">Baseplate assembly protein</fullName>
    </submittedName>
</protein>
<gene>
    <name evidence="1" type="ORF">AF77_04580</name>
</gene>
<evidence type="ECO:0000313" key="2">
    <source>
        <dbReference type="Proteomes" id="UP000035462"/>
    </source>
</evidence>
<comment type="caution">
    <text evidence="1">The sequence shown here is derived from an EMBL/GenBank/DDBJ whole genome shotgun (WGS) entry which is preliminary data.</text>
</comment>
<dbReference type="RefSeq" id="WP_046994702.1">
    <property type="nucleotide sequence ID" value="NZ_JAIT01000029.1"/>
</dbReference>
<dbReference type="EMBL" id="JAIT01000029">
    <property type="protein sequence ID" value="KLE05563.1"/>
    <property type="molecule type" value="Genomic_DNA"/>
</dbReference>
<sequence length="243" mass="25717">MIGLSELRRRLENIIQVGTVSATKNQEGKALARVVVHDVGEDKRVTDFLPVLSLANSFFRVFVPIRVGEQVLVISPFGDTNKGFIFRSIFNKGCKEPSGANENKTVIEFEDGAIISYDTKSSTLEVLNPNIINVKVGDAVNVKVGQTIVVNVGESAKIVAPKVDIESTTTTIKSSSINLIGNTLIQGGITTKGLSGGAGTFSINGTLDITQKLSTGGDAAIGGKITDSKGDLTNHTNHGYGRD</sequence>
<evidence type="ECO:0000313" key="1">
    <source>
        <dbReference type="EMBL" id="KLE05563.1"/>
    </source>
</evidence>
<accession>A0A837JDB5</accession>
<proteinExistence type="predicted"/>
<organism evidence="1 2">
    <name type="scientific">Aliarcobacter butzleri L352</name>
    <dbReference type="NCBI Taxonomy" id="1447260"/>
    <lineage>
        <taxon>Bacteria</taxon>
        <taxon>Pseudomonadati</taxon>
        <taxon>Campylobacterota</taxon>
        <taxon>Epsilonproteobacteria</taxon>
        <taxon>Campylobacterales</taxon>
        <taxon>Arcobacteraceae</taxon>
        <taxon>Aliarcobacter</taxon>
    </lineage>
</organism>
<reference evidence="1 2" key="1">
    <citation type="submission" date="2014-01" db="EMBL/GenBank/DDBJ databases">
        <title>Development of a Comparative Genomic Fingerprinting Assay for High Resolution Genotyping of Arcobacter butzleri.</title>
        <authorList>
            <person name="Webb A.L."/>
            <person name="Inglis G.D."/>
            <person name="Kruczkiewicz P."/>
            <person name="Selinger L.B."/>
            <person name="Taboada E.N."/>
        </authorList>
    </citation>
    <scope>NUCLEOTIDE SEQUENCE [LARGE SCALE GENOMIC DNA]</scope>
    <source>
        <strain evidence="1 2">L352</strain>
    </source>
</reference>
<dbReference type="InterPro" id="IPR037026">
    <property type="entry name" value="Vgr_OB-fold_dom_sf"/>
</dbReference>
<dbReference type="AlphaFoldDB" id="A0A837JDB5"/>
<dbReference type="NCBIfam" id="TIGR01644">
    <property type="entry name" value="phage_P2_V"/>
    <property type="match status" value="1"/>
</dbReference>
<dbReference type="InterPro" id="IPR013046">
    <property type="entry name" value="GpV/Gp45"/>
</dbReference>
<dbReference type="Gene3D" id="2.40.50.230">
    <property type="entry name" value="Gp5 N-terminal domain"/>
    <property type="match status" value="1"/>
</dbReference>